<evidence type="ECO:0000256" key="1">
    <source>
        <dbReference type="ARBA" id="ARBA00022563"/>
    </source>
</evidence>
<keyword evidence="3" id="KW-0658">Purine biosynthesis</keyword>
<dbReference type="InterPro" id="IPR045865">
    <property type="entry name" value="ACT-like_dom_sf"/>
</dbReference>
<dbReference type="SUPFAM" id="SSF53328">
    <property type="entry name" value="Formyltransferase"/>
    <property type="match status" value="1"/>
</dbReference>
<dbReference type="Proteomes" id="UP001596542">
    <property type="component" value="Unassembled WGS sequence"/>
</dbReference>
<feature type="active site" evidence="3">
    <location>
        <position position="233"/>
    </location>
</feature>
<dbReference type="Gene3D" id="3.40.50.170">
    <property type="entry name" value="Formyl transferase, N-terminal domain"/>
    <property type="match status" value="1"/>
</dbReference>
<evidence type="ECO:0000256" key="4">
    <source>
        <dbReference type="NCBIfam" id="TIGR00655"/>
    </source>
</evidence>
<dbReference type="RefSeq" id="WP_382271889.1">
    <property type="nucleotide sequence ID" value="NZ_JBHTBU010000001.1"/>
</dbReference>
<keyword evidence="1 3" id="KW-0554">One-carbon metabolism</keyword>
<accession>A0ABW2IAN9</accession>
<comment type="similarity">
    <text evidence="3">Belongs to the PurU family.</text>
</comment>
<dbReference type="PANTHER" id="PTHR42706:SF1">
    <property type="entry name" value="FORMYLTETRAHYDROFOLATE DEFORMYLASE 2, MITOCHONDRIAL"/>
    <property type="match status" value="1"/>
</dbReference>
<dbReference type="CDD" id="cd08648">
    <property type="entry name" value="FMT_core_Formyl-FH4-Hydrolase_C"/>
    <property type="match status" value="1"/>
</dbReference>
<evidence type="ECO:0000313" key="6">
    <source>
        <dbReference type="EMBL" id="MFC7288064.1"/>
    </source>
</evidence>
<dbReference type="SUPFAM" id="SSF55021">
    <property type="entry name" value="ACT-like"/>
    <property type="match status" value="1"/>
</dbReference>
<gene>
    <name evidence="3 6" type="primary">purU</name>
    <name evidence="6" type="ORF">ACFQPC_08460</name>
</gene>
<dbReference type="InterPro" id="IPR036477">
    <property type="entry name" value="Formyl_transf_N_sf"/>
</dbReference>
<keyword evidence="2 3" id="KW-0378">Hydrolase</keyword>
<comment type="pathway">
    <text evidence="3">Purine metabolism; IMP biosynthesis via de novo pathway; formate from 10-formyl-5,6,7,8-tetrahydrofolate: step 1/1.</text>
</comment>
<evidence type="ECO:0000313" key="7">
    <source>
        <dbReference type="Proteomes" id="UP001596542"/>
    </source>
</evidence>
<dbReference type="InterPro" id="IPR044074">
    <property type="entry name" value="PurU_ACT"/>
</dbReference>
<proteinExistence type="inferred from homology"/>
<dbReference type="EC" id="3.5.1.10" evidence="3 4"/>
<dbReference type="NCBIfam" id="NF004684">
    <property type="entry name" value="PRK06027.1"/>
    <property type="match status" value="1"/>
</dbReference>
<reference evidence="7" key="1">
    <citation type="journal article" date="2019" name="Int. J. Syst. Evol. Microbiol.">
        <title>The Global Catalogue of Microorganisms (GCM) 10K type strain sequencing project: providing services to taxonomists for standard genome sequencing and annotation.</title>
        <authorList>
            <consortium name="The Broad Institute Genomics Platform"/>
            <consortium name="The Broad Institute Genome Sequencing Center for Infectious Disease"/>
            <person name="Wu L."/>
            <person name="Ma J."/>
        </authorList>
    </citation>
    <scope>NUCLEOTIDE SEQUENCE [LARGE SCALE GENOMIC DNA]</scope>
    <source>
        <strain evidence="7">KACC 12508</strain>
    </source>
</reference>
<dbReference type="InterPro" id="IPR002376">
    <property type="entry name" value="Formyl_transf_N"/>
</dbReference>
<dbReference type="GO" id="GO:0008864">
    <property type="term" value="F:formyltetrahydrofolate deformylase activity"/>
    <property type="evidence" value="ECO:0007669"/>
    <property type="project" value="UniProtKB-EC"/>
</dbReference>
<comment type="caution">
    <text evidence="6">The sequence shown here is derived from an EMBL/GenBank/DDBJ whole genome shotgun (WGS) entry which is preliminary data.</text>
</comment>
<dbReference type="InterPro" id="IPR004810">
    <property type="entry name" value="PurU"/>
</dbReference>
<keyword evidence="7" id="KW-1185">Reference proteome</keyword>
<dbReference type="PANTHER" id="PTHR42706">
    <property type="entry name" value="FORMYLTETRAHYDROFOLATE DEFORMYLASE"/>
    <property type="match status" value="1"/>
</dbReference>
<dbReference type="PIRSF" id="PIRSF036480">
    <property type="entry name" value="FormyFH4_hydr"/>
    <property type="match status" value="1"/>
</dbReference>
<dbReference type="PRINTS" id="PR01575">
    <property type="entry name" value="FFH4HYDRLASE"/>
</dbReference>
<evidence type="ECO:0000256" key="2">
    <source>
        <dbReference type="ARBA" id="ARBA00022801"/>
    </source>
</evidence>
<evidence type="ECO:0000256" key="3">
    <source>
        <dbReference type="HAMAP-Rule" id="MF_01927"/>
    </source>
</evidence>
<protein>
    <recommendedName>
        <fullName evidence="3 4">Formyltetrahydrofolate deformylase</fullName>
        <ecNumber evidence="3 4">3.5.1.10</ecNumber>
    </recommendedName>
    <alternativeName>
        <fullName evidence="3">Formyl-FH(4) hydrolase</fullName>
    </alternativeName>
</protein>
<comment type="function">
    <text evidence="3">Catalyzes the hydrolysis of 10-formyltetrahydrofolate (formyl-FH4) to formate and tetrahydrofolate (FH4).</text>
</comment>
<organism evidence="6 7">
    <name type="scientific">Herminiimonas glaciei</name>
    <dbReference type="NCBI Taxonomy" id="523788"/>
    <lineage>
        <taxon>Bacteria</taxon>
        <taxon>Pseudomonadati</taxon>
        <taxon>Pseudomonadota</taxon>
        <taxon>Betaproteobacteria</taxon>
        <taxon>Burkholderiales</taxon>
        <taxon>Oxalobacteraceae</taxon>
        <taxon>Herminiimonas</taxon>
    </lineage>
</organism>
<dbReference type="Pfam" id="PF00551">
    <property type="entry name" value="Formyl_trans_N"/>
    <property type="match status" value="1"/>
</dbReference>
<name>A0ABW2IAN9_9BURK</name>
<dbReference type="EMBL" id="JBHTBU010000001">
    <property type="protein sequence ID" value="MFC7288064.1"/>
    <property type="molecule type" value="Genomic_DNA"/>
</dbReference>
<dbReference type="CDD" id="cd04875">
    <property type="entry name" value="ACT_F4HF-DF"/>
    <property type="match status" value="1"/>
</dbReference>
<dbReference type="Gene3D" id="3.30.70.260">
    <property type="match status" value="1"/>
</dbReference>
<evidence type="ECO:0000259" key="5">
    <source>
        <dbReference type="Pfam" id="PF00551"/>
    </source>
</evidence>
<dbReference type="HAMAP" id="MF_01927">
    <property type="entry name" value="PurU"/>
    <property type="match status" value="1"/>
</dbReference>
<comment type="catalytic activity">
    <reaction evidence="3">
        <text>(6R)-10-formyltetrahydrofolate + H2O = (6S)-5,6,7,8-tetrahydrofolate + formate + H(+)</text>
        <dbReference type="Rhea" id="RHEA:19833"/>
        <dbReference type="ChEBI" id="CHEBI:15377"/>
        <dbReference type="ChEBI" id="CHEBI:15378"/>
        <dbReference type="ChEBI" id="CHEBI:15740"/>
        <dbReference type="ChEBI" id="CHEBI:57453"/>
        <dbReference type="ChEBI" id="CHEBI:195366"/>
        <dbReference type="EC" id="3.5.1.10"/>
    </reaction>
</comment>
<feature type="domain" description="Formyl transferase N-terminal" evidence="5">
    <location>
        <begin position="90"/>
        <end position="270"/>
    </location>
</feature>
<dbReference type="InterPro" id="IPR041729">
    <property type="entry name" value="Formyl-FH4-Hydrolase_C"/>
</dbReference>
<dbReference type="NCBIfam" id="TIGR00655">
    <property type="entry name" value="PurU"/>
    <property type="match status" value="1"/>
</dbReference>
<sequence length="289" mass="32286">MMHPEYVLNLSCLDQRGIVQRVSGFLAGHGCNIIESAQFGDAQSQLFFMRVYFAAEDSSVNDEVLRADFAAMAETMQMTWQLHDAQKKPRVMLMVSKIGHCLNDLLFRYKSGLLPVEIPAIVSNHTDFYQLAASYNIPFHHLPLAPGASEGAKRAQEDRVLEIAKSAEIDLVVLARYMQILSPQMCLALQGRAINIHHSFLPSFKGAKPYYQAHERGVKLIGATAHFVTGDLDEGPIIEQDVERVDHAMNPATLTAIGRDVECVVLARAVKYFIEHRILLNGHKTVVFK</sequence>